<name>A0AAD5Q500_PYTIN</name>
<accession>A0AAD5Q500</accession>
<gene>
    <name evidence="2" type="ORF">P43SY_010362</name>
</gene>
<dbReference type="AlphaFoldDB" id="A0AAD5Q500"/>
<feature type="compositionally biased region" description="Basic and acidic residues" evidence="1">
    <location>
        <begin position="28"/>
        <end position="56"/>
    </location>
</feature>
<sequence>MEPSIAPLVVPAAQFRPGQQAELASAKSAKEAARARRSEIEKRSRERRQGAVRRMRDELSRLERQYRLLTQPSDADTRHGAIVHPSDVRRLRARYLQLAQEASDLRSEHQQLRAVLSEAELFHDSLAALLDQYAADGARQWRTAAHAVVPALSPDRCVELMRDAVETIRQFDATRDVISSGSSFMGWTDKRRLDADKGLMHFSFTKRFAGHTEDRIMRDSWEMFRDEAAMRRTIFPPSVHVELELVQLLSDDVLVMRRYTRYAALQRAFHTVYLLFRVATAQGFTLCFRTIACPGIQNALEDGEAWIDIFHWLHINRVAEDSAEAGEPVVEVSFGGSIGGGVLKFAMHWMIELVMTVIRWENACIAPMFITAS</sequence>
<comment type="caution">
    <text evidence="2">The sequence shown here is derived from an EMBL/GenBank/DDBJ whole genome shotgun (WGS) entry which is preliminary data.</text>
</comment>
<organism evidence="2 3">
    <name type="scientific">Pythium insidiosum</name>
    <name type="common">Pythiosis disease agent</name>
    <dbReference type="NCBI Taxonomy" id="114742"/>
    <lineage>
        <taxon>Eukaryota</taxon>
        <taxon>Sar</taxon>
        <taxon>Stramenopiles</taxon>
        <taxon>Oomycota</taxon>
        <taxon>Peronosporomycetes</taxon>
        <taxon>Pythiales</taxon>
        <taxon>Pythiaceae</taxon>
        <taxon>Pythium</taxon>
    </lineage>
</organism>
<evidence type="ECO:0000313" key="2">
    <source>
        <dbReference type="EMBL" id="KAJ0391348.1"/>
    </source>
</evidence>
<reference evidence="2" key="1">
    <citation type="submission" date="2021-12" db="EMBL/GenBank/DDBJ databases">
        <title>Prjna785345.</title>
        <authorList>
            <person name="Rujirawat T."/>
            <person name="Krajaejun T."/>
        </authorList>
    </citation>
    <scope>NUCLEOTIDE SEQUENCE</scope>
    <source>
        <strain evidence="2">Pi057C3</strain>
    </source>
</reference>
<evidence type="ECO:0008006" key="4">
    <source>
        <dbReference type="Google" id="ProtNLM"/>
    </source>
</evidence>
<evidence type="ECO:0000256" key="1">
    <source>
        <dbReference type="SAM" id="MobiDB-lite"/>
    </source>
</evidence>
<feature type="region of interest" description="Disordered" evidence="1">
    <location>
        <begin position="18"/>
        <end position="56"/>
    </location>
</feature>
<evidence type="ECO:0000313" key="3">
    <source>
        <dbReference type="Proteomes" id="UP001209570"/>
    </source>
</evidence>
<dbReference type="Proteomes" id="UP001209570">
    <property type="component" value="Unassembled WGS sequence"/>
</dbReference>
<proteinExistence type="predicted"/>
<dbReference type="EMBL" id="JAKCXM010001102">
    <property type="protein sequence ID" value="KAJ0391348.1"/>
    <property type="molecule type" value="Genomic_DNA"/>
</dbReference>
<keyword evidence="3" id="KW-1185">Reference proteome</keyword>
<protein>
    <recommendedName>
        <fullName evidence="4">BZIP domain-containing protein</fullName>
    </recommendedName>
</protein>